<dbReference type="Pfam" id="PF01168">
    <property type="entry name" value="Ala_racemase_N"/>
    <property type="match status" value="1"/>
</dbReference>
<dbReference type="InterPro" id="IPR051466">
    <property type="entry name" value="D-amino_acid_metab_enzyme"/>
</dbReference>
<feature type="domain" description="D-serine dehydratase-like" evidence="14">
    <location>
        <begin position="328"/>
        <end position="475"/>
    </location>
</feature>
<dbReference type="RefSeq" id="XP_033603251.1">
    <property type="nucleotide sequence ID" value="XM_033743395.1"/>
</dbReference>
<keyword evidence="16" id="KW-1185">Reference proteome</keyword>
<name>A0A6A6WFL7_9PEZI</name>
<dbReference type="Gene3D" id="2.40.37.20">
    <property type="entry name" value="D-serine dehydratase-like domain"/>
    <property type="match status" value="1"/>
</dbReference>
<dbReference type="GO" id="GO:0009636">
    <property type="term" value="P:response to toxic substance"/>
    <property type="evidence" value="ECO:0007669"/>
    <property type="project" value="UniProtKB-KW"/>
</dbReference>
<proteinExistence type="inferred from homology"/>
<evidence type="ECO:0000256" key="9">
    <source>
        <dbReference type="ARBA" id="ARBA00051198"/>
    </source>
</evidence>
<protein>
    <recommendedName>
        <fullName evidence="12">D-serine dehydratase</fullName>
        <ecNumber evidence="11">4.3.1.18</ecNumber>
    </recommendedName>
    <alternativeName>
        <fullName evidence="13">D-serine deaminase</fullName>
    </alternativeName>
</protein>
<evidence type="ECO:0000256" key="5">
    <source>
        <dbReference type="ARBA" id="ARBA00022723"/>
    </source>
</evidence>
<keyword evidence="7" id="KW-0663">Pyridoxal phosphate</keyword>
<dbReference type="FunFam" id="3.20.20.10:FF:000016">
    <property type="entry name" value="D-serine dehydratase"/>
    <property type="match status" value="1"/>
</dbReference>
<dbReference type="GO" id="GO:0036088">
    <property type="term" value="P:D-serine catabolic process"/>
    <property type="evidence" value="ECO:0007669"/>
    <property type="project" value="TreeGrafter"/>
</dbReference>
<organism evidence="15 16">
    <name type="scientific">Pseudovirgaria hyperparasitica</name>
    <dbReference type="NCBI Taxonomy" id="470096"/>
    <lineage>
        <taxon>Eukaryota</taxon>
        <taxon>Fungi</taxon>
        <taxon>Dikarya</taxon>
        <taxon>Ascomycota</taxon>
        <taxon>Pezizomycotina</taxon>
        <taxon>Dothideomycetes</taxon>
        <taxon>Dothideomycetes incertae sedis</taxon>
        <taxon>Acrospermales</taxon>
        <taxon>Acrospermaceae</taxon>
        <taxon>Pseudovirgaria</taxon>
    </lineage>
</organism>
<evidence type="ECO:0000256" key="4">
    <source>
        <dbReference type="ARBA" id="ARBA00022575"/>
    </source>
</evidence>
<keyword evidence="4" id="KW-0216">Detoxification</keyword>
<dbReference type="AlphaFoldDB" id="A0A6A6WFL7"/>
<evidence type="ECO:0000256" key="11">
    <source>
        <dbReference type="ARBA" id="ARBA00066349"/>
    </source>
</evidence>
<keyword evidence="6" id="KW-0862">Zinc</keyword>
<comment type="similarity">
    <text evidence="3">Belongs to the DSD1 family.</text>
</comment>
<accession>A0A6A6WFL7</accession>
<evidence type="ECO:0000256" key="6">
    <source>
        <dbReference type="ARBA" id="ARBA00022833"/>
    </source>
</evidence>
<dbReference type="Pfam" id="PF14031">
    <property type="entry name" value="D-ser_dehydrat"/>
    <property type="match status" value="1"/>
</dbReference>
<dbReference type="InterPro" id="IPR029066">
    <property type="entry name" value="PLP-binding_barrel"/>
</dbReference>
<evidence type="ECO:0000256" key="12">
    <source>
        <dbReference type="ARBA" id="ARBA00069616"/>
    </source>
</evidence>
<dbReference type="Gene3D" id="3.20.20.10">
    <property type="entry name" value="Alanine racemase"/>
    <property type="match status" value="1"/>
</dbReference>
<evidence type="ECO:0000256" key="13">
    <source>
        <dbReference type="ARBA" id="ARBA00075219"/>
    </source>
</evidence>
<comment type="cofactor">
    <cofactor evidence="2">
        <name>Zn(2+)</name>
        <dbReference type="ChEBI" id="CHEBI:29105"/>
    </cofactor>
</comment>
<dbReference type="GO" id="GO:0046872">
    <property type="term" value="F:metal ion binding"/>
    <property type="evidence" value="ECO:0007669"/>
    <property type="project" value="UniProtKB-KW"/>
</dbReference>
<gene>
    <name evidence="15" type="ORF">EJ05DRAFT_473407</name>
</gene>
<dbReference type="SMART" id="SM01119">
    <property type="entry name" value="D-ser_dehydrat"/>
    <property type="match status" value="1"/>
</dbReference>
<keyword evidence="8" id="KW-0456">Lyase</keyword>
<evidence type="ECO:0000256" key="7">
    <source>
        <dbReference type="ARBA" id="ARBA00022898"/>
    </source>
</evidence>
<dbReference type="EMBL" id="ML996567">
    <property type="protein sequence ID" value="KAF2760800.1"/>
    <property type="molecule type" value="Genomic_DNA"/>
</dbReference>
<evidence type="ECO:0000256" key="1">
    <source>
        <dbReference type="ARBA" id="ARBA00001933"/>
    </source>
</evidence>
<reference evidence="15" key="1">
    <citation type="journal article" date="2020" name="Stud. Mycol.">
        <title>101 Dothideomycetes genomes: a test case for predicting lifestyles and emergence of pathogens.</title>
        <authorList>
            <person name="Haridas S."/>
            <person name="Albert R."/>
            <person name="Binder M."/>
            <person name="Bloem J."/>
            <person name="Labutti K."/>
            <person name="Salamov A."/>
            <person name="Andreopoulos B."/>
            <person name="Baker S."/>
            <person name="Barry K."/>
            <person name="Bills G."/>
            <person name="Bluhm B."/>
            <person name="Cannon C."/>
            <person name="Castanera R."/>
            <person name="Culley D."/>
            <person name="Daum C."/>
            <person name="Ezra D."/>
            <person name="Gonzalez J."/>
            <person name="Henrissat B."/>
            <person name="Kuo A."/>
            <person name="Liang C."/>
            <person name="Lipzen A."/>
            <person name="Lutzoni F."/>
            <person name="Magnuson J."/>
            <person name="Mondo S."/>
            <person name="Nolan M."/>
            <person name="Ohm R."/>
            <person name="Pangilinan J."/>
            <person name="Park H.-J."/>
            <person name="Ramirez L."/>
            <person name="Alfaro M."/>
            <person name="Sun H."/>
            <person name="Tritt A."/>
            <person name="Yoshinaga Y."/>
            <person name="Zwiers L.-H."/>
            <person name="Turgeon B."/>
            <person name="Goodwin S."/>
            <person name="Spatafora J."/>
            <person name="Crous P."/>
            <person name="Grigoriev I."/>
        </authorList>
    </citation>
    <scope>NUCLEOTIDE SEQUENCE</scope>
    <source>
        <strain evidence="15">CBS 121739</strain>
    </source>
</reference>
<dbReference type="GeneID" id="54484449"/>
<comment type="cofactor">
    <cofactor evidence="1">
        <name>pyridoxal 5'-phosphate</name>
        <dbReference type="ChEBI" id="CHEBI:597326"/>
    </cofactor>
</comment>
<evidence type="ECO:0000313" key="15">
    <source>
        <dbReference type="EMBL" id="KAF2760800.1"/>
    </source>
</evidence>
<keyword evidence="5" id="KW-0479">Metal-binding</keyword>
<dbReference type="SUPFAM" id="SSF51419">
    <property type="entry name" value="PLP-binding barrel"/>
    <property type="match status" value="1"/>
</dbReference>
<dbReference type="InterPro" id="IPR001608">
    <property type="entry name" value="Ala_racemase_N"/>
</dbReference>
<sequence length="490" mass="52509">MSLNHCPPLIDAQPLKERFIGKTLSQIDPPAAILDLALIRKNCDAMLQSAAAIGVLFRAHVKTHKTVELTRLQVGETGPVRLVASTVAEMELLLPYMLECKEKGRKVNMIYGMPTPPSTLRRLAEISSTLASPSSNGLILLVDSLAGVQGIAQYTSTANAQFDIMIKVDTGYHRSGIPVDSPVMESTLSEISALTSSSKAIRFAGFYSHRGDSYSGNTPSDALSYLQSELEGLRAAAALIATYPGLPKTRLCLSFGATPTATAIQNILSAPSPETASLRSLIDALRRDHDLEAHAGVYPVLDLQQLATHARPSAAENTVAALDTSHIALRVMVEVASVYTDRPTPQVLVAAGTLALGREPCKSYSAWGVVTPWLDVGSATYAAACAIKADDASVKRVVPVTYSEAAPTGWVVDKISQEHSILGWRGEHAEEGAVERDGDEARIKMRRMGVGEKVMVWPNHACVAGAAFGWYLVVDGGEEVVDVWVRGRGW</sequence>
<comment type="function">
    <text evidence="10">Catalyzes the conversion of D-serine to pyruvate and ammonia. May play a role in D-serine detoxification.</text>
</comment>
<evidence type="ECO:0000256" key="10">
    <source>
        <dbReference type="ARBA" id="ARBA00055764"/>
    </source>
</evidence>
<evidence type="ECO:0000256" key="3">
    <source>
        <dbReference type="ARBA" id="ARBA00005323"/>
    </source>
</evidence>
<evidence type="ECO:0000259" key="14">
    <source>
        <dbReference type="SMART" id="SM01119"/>
    </source>
</evidence>
<evidence type="ECO:0000256" key="2">
    <source>
        <dbReference type="ARBA" id="ARBA00001947"/>
    </source>
</evidence>
<dbReference type="PANTHER" id="PTHR28004:SF2">
    <property type="entry name" value="D-SERINE DEHYDRATASE"/>
    <property type="match status" value="1"/>
</dbReference>
<dbReference type="GO" id="GO:0008721">
    <property type="term" value="F:D-serine ammonia-lyase activity"/>
    <property type="evidence" value="ECO:0007669"/>
    <property type="project" value="UniProtKB-EC"/>
</dbReference>
<comment type="catalytic activity">
    <reaction evidence="9">
        <text>D-serine = pyruvate + NH4(+)</text>
        <dbReference type="Rhea" id="RHEA:13977"/>
        <dbReference type="ChEBI" id="CHEBI:15361"/>
        <dbReference type="ChEBI" id="CHEBI:28938"/>
        <dbReference type="ChEBI" id="CHEBI:35247"/>
        <dbReference type="EC" id="4.3.1.18"/>
    </reaction>
    <physiologicalReaction direction="left-to-right" evidence="9">
        <dbReference type="Rhea" id="RHEA:13978"/>
    </physiologicalReaction>
</comment>
<dbReference type="OrthoDB" id="20198at2759"/>
<dbReference type="Proteomes" id="UP000799437">
    <property type="component" value="Unassembled WGS sequence"/>
</dbReference>
<dbReference type="EC" id="4.3.1.18" evidence="11"/>
<evidence type="ECO:0000256" key="8">
    <source>
        <dbReference type="ARBA" id="ARBA00023239"/>
    </source>
</evidence>
<dbReference type="PANTHER" id="PTHR28004">
    <property type="entry name" value="ZGC:162816-RELATED"/>
    <property type="match status" value="1"/>
</dbReference>
<dbReference type="InterPro" id="IPR026956">
    <property type="entry name" value="D-ser_dehydrat-like_dom"/>
</dbReference>
<dbReference type="InterPro" id="IPR042208">
    <property type="entry name" value="D-ser_dehydrat-like_sf"/>
</dbReference>
<evidence type="ECO:0000313" key="16">
    <source>
        <dbReference type="Proteomes" id="UP000799437"/>
    </source>
</evidence>